<name>A0ABU2GFB8_9EURY</name>
<feature type="region of interest" description="Disordered" evidence="1">
    <location>
        <begin position="239"/>
        <end position="317"/>
    </location>
</feature>
<sequence length="317" mass="33835">MGGEQAETGPEGKELERWVDRKAAELDVDRAEVVDRALAAYRVLDADGDALRSDEVDGLETELDDLDSRVSDLEADLDEKVTDLRERVIQVKREADRRAASSDDRSDAEGAGPAEAPDAVADLGESLSALESRVEGGFENYEEVVEYLVDAAEESDEKLDAVATAVVDLRRRLSERERADAERSASAELKRTANREGVARADCEACGESVAVALLTAPYCPHCGETFDGVRARGGLLPFGSATLTTGRRPALERPGETAESTDSAELAETAETAADPFEAPFVRNDSDDEETTSGASSEAASRARREAADPPEAGGD</sequence>
<dbReference type="Proteomes" id="UP001257060">
    <property type="component" value="Unassembled WGS sequence"/>
</dbReference>
<comment type="caution">
    <text evidence="2">The sequence shown here is derived from an EMBL/GenBank/DDBJ whole genome shotgun (WGS) entry which is preliminary data.</text>
</comment>
<feature type="compositionally biased region" description="Basic and acidic residues" evidence="1">
    <location>
        <begin position="92"/>
        <end position="108"/>
    </location>
</feature>
<keyword evidence="3" id="KW-1185">Reference proteome</keyword>
<accession>A0ABU2GFB8</accession>
<proteinExistence type="predicted"/>
<dbReference type="Gene3D" id="1.10.287.1490">
    <property type="match status" value="1"/>
</dbReference>
<feature type="compositionally biased region" description="Low complexity" evidence="1">
    <location>
        <begin position="109"/>
        <end position="119"/>
    </location>
</feature>
<gene>
    <name evidence="2" type="ORF">NDI76_12180</name>
</gene>
<feature type="region of interest" description="Disordered" evidence="1">
    <location>
        <begin position="174"/>
        <end position="197"/>
    </location>
</feature>
<feature type="compositionally biased region" description="Low complexity" evidence="1">
    <location>
        <begin position="258"/>
        <end position="276"/>
    </location>
</feature>
<reference evidence="2 3" key="1">
    <citation type="submission" date="2022-06" db="EMBL/GenBank/DDBJ databases">
        <title>Halogeometricum sp. a new haloarchaeum isolate from saline soil.</title>
        <authorList>
            <person name="Strakova D."/>
            <person name="Galisteo C."/>
            <person name="Sanchez-Porro C."/>
            <person name="Ventosa A."/>
        </authorList>
    </citation>
    <scope>NUCLEOTIDE SEQUENCE [LARGE SCALE GENOMIC DNA]</scope>
    <source>
        <strain evidence="2 3">S1BR25-6</strain>
    </source>
</reference>
<evidence type="ECO:0000313" key="2">
    <source>
        <dbReference type="EMBL" id="MDS0299500.1"/>
    </source>
</evidence>
<feature type="region of interest" description="Disordered" evidence="1">
    <location>
        <begin position="92"/>
        <end position="123"/>
    </location>
</feature>
<evidence type="ECO:0000313" key="3">
    <source>
        <dbReference type="Proteomes" id="UP001257060"/>
    </source>
</evidence>
<evidence type="ECO:0000256" key="1">
    <source>
        <dbReference type="SAM" id="MobiDB-lite"/>
    </source>
</evidence>
<protein>
    <submittedName>
        <fullName evidence="2">CopG family transcriptional regulator</fullName>
    </submittedName>
</protein>
<dbReference type="EMBL" id="JAMQOP010000002">
    <property type="protein sequence ID" value="MDS0299500.1"/>
    <property type="molecule type" value="Genomic_DNA"/>
</dbReference>
<dbReference type="RefSeq" id="WP_310924354.1">
    <property type="nucleotide sequence ID" value="NZ_JAMQOP010000002.1"/>
</dbReference>
<organism evidence="2 3">
    <name type="scientific">Halogeometricum salsisoli</name>
    <dbReference type="NCBI Taxonomy" id="2950536"/>
    <lineage>
        <taxon>Archaea</taxon>
        <taxon>Methanobacteriati</taxon>
        <taxon>Methanobacteriota</taxon>
        <taxon>Stenosarchaea group</taxon>
        <taxon>Halobacteria</taxon>
        <taxon>Halobacteriales</taxon>
        <taxon>Haloferacaceae</taxon>
        <taxon>Halogeometricum</taxon>
    </lineage>
</organism>